<sequence length="71" mass="8267">MLHHILGNASLPTERENEENILVSIFYCWEYPFVNAKKRIAYGGQDAYSVMGRFYIARLLQNETLGRHSAY</sequence>
<reference evidence="1 2" key="1">
    <citation type="submission" date="2015-03" db="EMBL/GenBank/DDBJ databases">
        <authorList>
            <person name="Abdul Halim M."/>
        </authorList>
    </citation>
    <scope>NUCLEOTIDE SEQUENCE [LARGE SCALE GENOMIC DNA]</scope>
    <source>
        <strain evidence="1 2">ATCC 35681</strain>
    </source>
</reference>
<reference evidence="1 2" key="2">
    <citation type="journal article" date="2016" name="Genome Announc.">
        <title>Genome Sequence of a Gram-Positive Diazotroph, Paenibacillus durus Type Strain ATCC 35681.</title>
        <authorList>
            <person name="Halim M.A."/>
            <person name="Rahman A.Y."/>
            <person name="Sim K.S."/>
            <person name="Yam H.C."/>
            <person name="Rahim A.A."/>
            <person name="Ghazali A.H."/>
            <person name="Najimudin N."/>
        </authorList>
    </citation>
    <scope>NUCLEOTIDE SEQUENCE [LARGE SCALE GENOMIC DNA]</scope>
    <source>
        <strain evidence="1 2">ATCC 35681</strain>
    </source>
</reference>
<organism evidence="1 2">
    <name type="scientific">Paenibacillus durus ATCC 35681</name>
    <dbReference type="NCBI Taxonomy" id="1333534"/>
    <lineage>
        <taxon>Bacteria</taxon>
        <taxon>Bacillati</taxon>
        <taxon>Bacillota</taxon>
        <taxon>Bacilli</taxon>
        <taxon>Bacillales</taxon>
        <taxon>Paenibacillaceae</taxon>
        <taxon>Paenibacillus</taxon>
    </lineage>
</organism>
<dbReference type="AlphaFoldDB" id="A0A0F7FD65"/>
<name>A0A0F7FD65_PAEDU</name>
<dbReference type="HOGENOM" id="CLU_2736201_0_0_9"/>
<evidence type="ECO:0000313" key="1">
    <source>
        <dbReference type="EMBL" id="AKG36739.1"/>
    </source>
</evidence>
<proteinExistence type="predicted"/>
<dbReference type="Proteomes" id="UP000034189">
    <property type="component" value="Chromosome"/>
</dbReference>
<dbReference type="PATRIC" id="fig|1333534.5.peg.4675"/>
<dbReference type="EMBL" id="CP011114">
    <property type="protein sequence ID" value="AKG36739.1"/>
    <property type="molecule type" value="Genomic_DNA"/>
</dbReference>
<gene>
    <name evidence="1" type="ORF">VK70_21310</name>
</gene>
<protein>
    <submittedName>
        <fullName evidence="1">Uncharacterized protein</fullName>
    </submittedName>
</protein>
<evidence type="ECO:0000313" key="2">
    <source>
        <dbReference type="Proteomes" id="UP000034189"/>
    </source>
</evidence>
<accession>A0A0F7FD65</accession>